<dbReference type="RefSeq" id="WP_131342807.1">
    <property type="nucleotide sequence ID" value="NZ_SJJZ01000003.1"/>
</dbReference>
<evidence type="ECO:0008006" key="3">
    <source>
        <dbReference type="Google" id="ProtNLM"/>
    </source>
</evidence>
<name>A0A4R0H685_9ACTN</name>
<dbReference type="EMBL" id="SJJZ01000003">
    <property type="protein sequence ID" value="TCC05861.1"/>
    <property type="molecule type" value="Genomic_DNA"/>
</dbReference>
<keyword evidence="2" id="KW-1185">Reference proteome</keyword>
<dbReference type="OrthoDB" id="4819815at2"/>
<dbReference type="InterPro" id="IPR029058">
    <property type="entry name" value="AB_hydrolase_fold"/>
</dbReference>
<accession>A0A4R0H685</accession>
<dbReference type="Gene3D" id="3.40.50.1820">
    <property type="entry name" value="alpha/beta hydrolase"/>
    <property type="match status" value="1"/>
</dbReference>
<protein>
    <recommendedName>
        <fullName evidence="3">Dienelactone hydrolase</fullName>
    </recommendedName>
</protein>
<dbReference type="Proteomes" id="UP000292346">
    <property type="component" value="Unassembled WGS sequence"/>
</dbReference>
<evidence type="ECO:0000313" key="1">
    <source>
        <dbReference type="EMBL" id="TCC05861.1"/>
    </source>
</evidence>
<comment type="caution">
    <text evidence="1">The sequence shown here is derived from an EMBL/GenBank/DDBJ whole genome shotgun (WGS) entry which is preliminary data.</text>
</comment>
<sequence>MYVAPRTDGAKHPAVLFFGGSEGGLPPPSVPDLLASRGYPVLAVAYFHTPAALLSSLKR</sequence>
<proteinExistence type="predicted"/>
<dbReference type="AlphaFoldDB" id="A0A4R0H685"/>
<gene>
    <name evidence="1" type="ORF">E0H45_28100</name>
</gene>
<reference evidence="1 2" key="1">
    <citation type="submission" date="2019-02" db="EMBL/GenBank/DDBJ databases">
        <title>Kribbella capetownensis sp. nov. and Kribbella speibonae sp. nov., isolated from soil.</title>
        <authorList>
            <person name="Curtis S.M."/>
            <person name="Norton I."/>
            <person name="Everest G.J."/>
            <person name="Meyers P.R."/>
        </authorList>
    </citation>
    <scope>NUCLEOTIDE SEQUENCE [LARGE SCALE GENOMIC DNA]</scope>
    <source>
        <strain evidence="1 2">KCTC 29219</strain>
    </source>
</reference>
<evidence type="ECO:0000313" key="2">
    <source>
        <dbReference type="Proteomes" id="UP000292346"/>
    </source>
</evidence>
<organism evidence="1 2">
    <name type="scientific">Kribbella soli</name>
    <dbReference type="NCBI Taxonomy" id="1124743"/>
    <lineage>
        <taxon>Bacteria</taxon>
        <taxon>Bacillati</taxon>
        <taxon>Actinomycetota</taxon>
        <taxon>Actinomycetes</taxon>
        <taxon>Propionibacteriales</taxon>
        <taxon>Kribbellaceae</taxon>
        <taxon>Kribbella</taxon>
    </lineage>
</organism>